<dbReference type="InterPro" id="IPR050234">
    <property type="entry name" value="Nuclear_hormone_rcpt_NR1"/>
</dbReference>
<evidence type="ECO:0000256" key="5">
    <source>
        <dbReference type="ARBA" id="ARBA00023125"/>
    </source>
</evidence>
<evidence type="ECO:0000256" key="2">
    <source>
        <dbReference type="ARBA" id="ARBA00022771"/>
    </source>
</evidence>
<accession>A0A7R9KBC8</accession>
<reference evidence="11" key="1">
    <citation type="submission" date="2020-11" db="EMBL/GenBank/DDBJ databases">
        <authorList>
            <person name="Tran Van P."/>
        </authorList>
    </citation>
    <scope>NUCLEOTIDE SEQUENCE</scope>
</reference>
<dbReference type="SMART" id="SM00430">
    <property type="entry name" value="HOLI"/>
    <property type="match status" value="1"/>
</dbReference>
<protein>
    <submittedName>
        <fullName evidence="11">Uncharacterized protein</fullName>
    </submittedName>
</protein>
<keyword evidence="7" id="KW-0675">Receptor</keyword>
<evidence type="ECO:0000259" key="9">
    <source>
        <dbReference type="PROSITE" id="PS51030"/>
    </source>
</evidence>
<dbReference type="InterPro" id="IPR035500">
    <property type="entry name" value="NHR-like_dom_sf"/>
</dbReference>
<keyword evidence="4" id="KW-0805">Transcription regulation</keyword>
<dbReference type="AlphaFoldDB" id="A0A7R9KBC8"/>
<evidence type="ECO:0000259" key="10">
    <source>
        <dbReference type="PROSITE" id="PS51843"/>
    </source>
</evidence>
<dbReference type="InterPro" id="IPR001628">
    <property type="entry name" value="Znf_hrmn_rcpt"/>
</dbReference>
<dbReference type="EMBL" id="CAJPIZ010000021">
    <property type="protein sequence ID" value="CAG2100060.1"/>
    <property type="molecule type" value="Genomic_DNA"/>
</dbReference>
<keyword evidence="12" id="KW-1185">Reference proteome</keyword>
<keyword evidence="1" id="KW-0479">Metal-binding</keyword>
<dbReference type="GO" id="GO:0045944">
    <property type="term" value="P:positive regulation of transcription by RNA polymerase II"/>
    <property type="evidence" value="ECO:0007669"/>
    <property type="project" value="TreeGrafter"/>
</dbReference>
<organism evidence="11">
    <name type="scientific">Medioppia subpectinata</name>
    <dbReference type="NCBI Taxonomy" id="1979941"/>
    <lineage>
        <taxon>Eukaryota</taxon>
        <taxon>Metazoa</taxon>
        <taxon>Ecdysozoa</taxon>
        <taxon>Arthropoda</taxon>
        <taxon>Chelicerata</taxon>
        <taxon>Arachnida</taxon>
        <taxon>Acari</taxon>
        <taxon>Acariformes</taxon>
        <taxon>Sarcoptiformes</taxon>
        <taxon>Oribatida</taxon>
        <taxon>Brachypylina</taxon>
        <taxon>Oppioidea</taxon>
        <taxon>Oppiidae</taxon>
        <taxon>Medioppia</taxon>
    </lineage>
</organism>
<dbReference type="Gene3D" id="1.10.565.10">
    <property type="entry name" value="Retinoid X Receptor"/>
    <property type="match status" value="1"/>
</dbReference>
<name>A0A7R9KBC8_9ACAR</name>
<evidence type="ECO:0000256" key="6">
    <source>
        <dbReference type="ARBA" id="ARBA00023163"/>
    </source>
</evidence>
<dbReference type="PANTHER" id="PTHR24082">
    <property type="entry name" value="NUCLEAR HORMONE RECEPTOR"/>
    <property type="match status" value="1"/>
</dbReference>
<feature type="domain" description="Nuclear receptor" evidence="9">
    <location>
        <begin position="1"/>
        <end position="42"/>
    </location>
</feature>
<dbReference type="GO" id="GO:0000122">
    <property type="term" value="P:negative regulation of transcription by RNA polymerase II"/>
    <property type="evidence" value="ECO:0007669"/>
    <property type="project" value="TreeGrafter"/>
</dbReference>
<dbReference type="InterPro" id="IPR013088">
    <property type="entry name" value="Znf_NHR/GATA"/>
</dbReference>
<dbReference type="InterPro" id="IPR001723">
    <property type="entry name" value="Nuclear_hrmn_rcpt"/>
</dbReference>
<keyword evidence="8" id="KW-0539">Nucleus</keyword>
<dbReference type="SMART" id="SM00399">
    <property type="entry name" value="ZnF_C4"/>
    <property type="match status" value="1"/>
</dbReference>
<keyword evidence="3" id="KW-0862">Zinc</keyword>
<keyword evidence="5" id="KW-0238">DNA-binding</keyword>
<evidence type="ECO:0000313" key="12">
    <source>
        <dbReference type="Proteomes" id="UP000759131"/>
    </source>
</evidence>
<evidence type="ECO:0000256" key="1">
    <source>
        <dbReference type="ARBA" id="ARBA00022723"/>
    </source>
</evidence>
<evidence type="ECO:0000256" key="8">
    <source>
        <dbReference type="ARBA" id="ARBA00023242"/>
    </source>
</evidence>
<feature type="domain" description="NR LBD" evidence="10">
    <location>
        <begin position="160"/>
        <end position="385"/>
    </location>
</feature>
<dbReference type="GO" id="GO:0030154">
    <property type="term" value="P:cell differentiation"/>
    <property type="evidence" value="ECO:0007669"/>
    <property type="project" value="TreeGrafter"/>
</dbReference>
<dbReference type="GO" id="GO:0008270">
    <property type="term" value="F:zinc ion binding"/>
    <property type="evidence" value="ECO:0007669"/>
    <property type="project" value="UniProtKB-KW"/>
</dbReference>
<evidence type="ECO:0000256" key="3">
    <source>
        <dbReference type="ARBA" id="ARBA00022833"/>
    </source>
</evidence>
<dbReference type="PRINTS" id="PR00398">
    <property type="entry name" value="STRDHORMONER"/>
</dbReference>
<proteinExistence type="predicted"/>
<evidence type="ECO:0000256" key="7">
    <source>
        <dbReference type="ARBA" id="ARBA00023170"/>
    </source>
</evidence>
<gene>
    <name evidence="11" type="ORF">OSB1V03_LOCUS130</name>
</gene>
<dbReference type="InterPro" id="IPR000536">
    <property type="entry name" value="Nucl_hrmn_rcpt_lig-bd"/>
</dbReference>
<evidence type="ECO:0000256" key="4">
    <source>
        <dbReference type="ARBA" id="ARBA00023015"/>
    </source>
</evidence>
<keyword evidence="2" id="KW-0863">Zinc-finger</keyword>
<dbReference type="EMBL" id="OC854596">
    <property type="protein sequence ID" value="CAD7619630.1"/>
    <property type="molecule type" value="Genomic_DNA"/>
</dbReference>
<dbReference type="GO" id="GO:0004879">
    <property type="term" value="F:nuclear receptor activity"/>
    <property type="evidence" value="ECO:0007669"/>
    <property type="project" value="TreeGrafter"/>
</dbReference>
<evidence type="ECO:0000313" key="11">
    <source>
        <dbReference type="EMBL" id="CAD7619630.1"/>
    </source>
</evidence>
<dbReference type="Proteomes" id="UP000759131">
    <property type="component" value="Unassembled WGS sequence"/>
</dbReference>
<dbReference type="OrthoDB" id="6352325at2759"/>
<sequence>MNRFECNFGDNCPIDVLRRKFCKKCRLKKCFDMGMKKEYILNDEMRKRRQNMIQENRLKRKLVSETAINIAVDSTTYKSCKFDHSIDAFANHCKSGDQFNDTNNDYEEILVTYSVPDYIYDKAVELEFWSVDRPVPQNSSFNDQEMCRLSELFGAINLNPMTKITSDYQIDIVQNFMKKSITGQVISKLFAVYLEQIVQKNVKISKHITAFGTMCESDQIALIKYGSIEICFLRSILYYNFQCEYWTLILDDENSVLFNLDLFREHKKNTYYNHKVFLKKMAIDWDMDCRIIDLMTAILLFNPDRPNIVHKEAVKFQQHVYMHLLKKYLQIKYGTECESRTKFLKLLNCLQDLYLMNDKIAKNLVDGDPDRRMPLMHEICDRNWC</sequence>
<dbReference type="PROSITE" id="PS51030">
    <property type="entry name" value="NUCLEAR_REC_DBD_2"/>
    <property type="match status" value="1"/>
</dbReference>
<dbReference type="SUPFAM" id="SSF57716">
    <property type="entry name" value="Glucocorticoid receptor-like (DNA-binding domain)"/>
    <property type="match status" value="1"/>
</dbReference>
<dbReference type="PANTHER" id="PTHR24082:SF283">
    <property type="entry name" value="NUCLEAR HORMONE RECEPTOR HR96"/>
    <property type="match status" value="1"/>
</dbReference>
<dbReference type="SUPFAM" id="SSF48508">
    <property type="entry name" value="Nuclear receptor ligand-binding domain"/>
    <property type="match status" value="1"/>
</dbReference>
<dbReference type="Pfam" id="PF00105">
    <property type="entry name" value="zf-C4"/>
    <property type="match status" value="1"/>
</dbReference>
<dbReference type="Gene3D" id="3.30.50.10">
    <property type="entry name" value="Erythroid Transcription Factor GATA-1, subunit A"/>
    <property type="match status" value="1"/>
</dbReference>
<keyword evidence="6" id="KW-0804">Transcription</keyword>
<dbReference type="GO" id="GO:0000978">
    <property type="term" value="F:RNA polymerase II cis-regulatory region sequence-specific DNA binding"/>
    <property type="evidence" value="ECO:0007669"/>
    <property type="project" value="TreeGrafter"/>
</dbReference>
<dbReference type="PROSITE" id="PS51843">
    <property type="entry name" value="NR_LBD"/>
    <property type="match status" value="1"/>
</dbReference>